<reference evidence="1 2" key="1">
    <citation type="submission" date="2019-08" db="EMBL/GenBank/DDBJ databases">
        <title>Bacillus genomes from the desert of Cuatro Cienegas, Coahuila.</title>
        <authorList>
            <person name="Olmedo-Alvarez G."/>
        </authorList>
    </citation>
    <scope>NUCLEOTIDE SEQUENCE [LARGE SCALE GENOMIC DNA]</scope>
    <source>
        <strain evidence="1 2">CH40_1T</strain>
    </source>
</reference>
<protein>
    <submittedName>
        <fullName evidence="1">Uncharacterized protein</fullName>
    </submittedName>
</protein>
<dbReference type="Proteomes" id="UP000323317">
    <property type="component" value="Unassembled WGS sequence"/>
</dbReference>
<evidence type="ECO:0000313" key="2">
    <source>
        <dbReference type="Proteomes" id="UP000323317"/>
    </source>
</evidence>
<dbReference type="EMBL" id="VTEH01000005">
    <property type="protein sequence ID" value="TYR75713.1"/>
    <property type="molecule type" value="Genomic_DNA"/>
</dbReference>
<evidence type="ECO:0000313" key="1">
    <source>
        <dbReference type="EMBL" id="TYR75713.1"/>
    </source>
</evidence>
<sequence>MTNDEFWESYETLAHTEHSYEKYNSLIDLFSWTMENEQPYEEFAVRFELLNCANLLGEFEILFEHFFWCLDFFQHNEKHLQEWTSSILWAFKWTLERIVLFPHVDKETIEELFSDFQELLTKHQFSSRPFYQFRHKASLLEGDFQSAEEYYGLWVNAPRDDLADCAACELQAEMEYLFQINRTDEALHIAERLLNREVTCGEIPHLTYSKLLLPYLRLGKTAEAQYFQSEGYFMIYQKPNLLVEASEHLLFFALTNPKGGKKIFERHIDSADADKNPYGMFSFYLASLVWGKALKKNGLRVPFSLQEMESAVLAIADDFDERNGNQHFYEKMRETVELLETVAGANQ</sequence>
<organism evidence="1 2">
    <name type="scientific">Rossellomorea vietnamensis</name>
    <dbReference type="NCBI Taxonomy" id="218284"/>
    <lineage>
        <taxon>Bacteria</taxon>
        <taxon>Bacillati</taxon>
        <taxon>Bacillota</taxon>
        <taxon>Bacilli</taxon>
        <taxon>Bacillales</taxon>
        <taxon>Bacillaceae</taxon>
        <taxon>Rossellomorea</taxon>
    </lineage>
</organism>
<dbReference type="RefSeq" id="WP_148946459.1">
    <property type="nucleotide sequence ID" value="NZ_VTEH01000005.1"/>
</dbReference>
<comment type="caution">
    <text evidence="1">The sequence shown here is derived from an EMBL/GenBank/DDBJ whole genome shotgun (WGS) entry which is preliminary data.</text>
</comment>
<gene>
    <name evidence="1" type="ORF">FZC79_08785</name>
</gene>
<proteinExistence type="predicted"/>
<name>A0A5D4KHG8_9BACI</name>
<accession>A0A5D4KHG8</accession>
<dbReference type="AlphaFoldDB" id="A0A5D4KHG8"/>